<comment type="caution">
    <text evidence="1">The sequence shown here is derived from an EMBL/GenBank/DDBJ whole genome shotgun (WGS) entry which is preliminary data.</text>
</comment>
<dbReference type="Proteomes" id="UP000246702">
    <property type="component" value="Unassembled WGS sequence"/>
</dbReference>
<name>A0A317XCW4_9EURO</name>
<dbReference type="RefSeq" id="XP_025473120.1">
    <property type="nucleotide sequence ID" value="XM_025617640.1"/>
</dbReference>
<gene>
    <name evidence="1" type="ORF">BO94DRAFT_7430</name>
</gene>
<accession>A0A317XCW4</accession>
<protein>
    <submittedName>
        <fullName evidence="1">Uncharacterized protein</fullName>
    </submittedName>
</protein>
<keyword evidence="2" id="KW-1185">Reference proteome</keyword>
<evidence type="ECO:0000313" key="2">
    <source>
        <dbReference type="Proteomes" id="UP000246702"/>
    </source>
</evidence>
<reference evidence="1 2" key="1">
    <citation type="submission" date="2016-12" db="EMBL/GenBank/DDBJ databases">
        <title>The genomes of Aspergillus section Nigri reveals drivers in fungal speciation.</title>
        <authorList>
            <consortium name="DOE Joint Genome Institute"/>
            <person name="Vesth T.C."/>
            <person name="Nybo J."/>
            <person name="Theobald S."/>
            <person name="Brandl J."/>
            <person name="Frisvad J.C."/>
            <person name="Nielsen K.F."/>
            <person name="Lyhne E.K."/>
            <person name="Kogle M.E."/>
            <person name="Kuo A."/>
            <person name="Riley R."/>
            <person name="Clum A."/>
            <person name="Nolan M."/>
            <person name="Lipzen A."/>
            <person name="Salamov A."/>
            <person name="Henrissat B."/>
            <person name="Wiebenga A."/>
            <person name="De Vries R.P."/>
            <person name="Grigoriev I.V."/>
            <person name="Mortensen U.H."/>
            <person name="Andersen M.R."/>
            <person name="Baker S.E."/>
        </authorList>
    </citation>
    <scope>NUCLEOTIDE SEQUENCE [LARGE SCALE GENOMIC DNA]</scope>
    <source>
        <strain evidence="1 2">CBS 115572</strain>
    </source>
</reference>
<organism evidence="1 2">
    <name type="scientific">Aspergillus sclerotioniger CBS 115572</name>
    <dbReference type="NCBI Taxonomy" id="1450535"/>
    <lineage>
        <taxon>Eukaryota</taxon>
        <taxon>Fungi</taxon>
        <taxon>Dikarya</taxon>
        <taxon>Ascomycota</taxon>
        <taxon>Pezizomycotina</taxon>
        <taxon>Eurotiomycetes</taxon>
        <taxon>Eurotiomycetidae</taxon>
        <taxon>Eurotiales</taxon>
        <taxon>Aspergillaceae</taxon>
        <taxon>Aspergillus</taxon>
        <taxon>Aspergillus subgen. Circumdati</taxon>
    </lineage>
</organism>
<dbReference type="GeneID" id="37119783"/>
<proteinExistence type="predicted"/>
<dbReference type="EMBL" id="MSFK01000001">
    <property type="protein sequence ID" value="PWY96359.1"/>
    <property type="molecule type" value="Genomic_DNA"/>
</dbReference>
<sequence length="70" mass="7501">MAGWRKVVPQLVNTVAAMIPLLACFLCGGAGRPCWICPPFSEVIIMKLLVKLPGSSFSRLPLTAVPSYSP</sequence>
<dbReference type="AlphaFoldDB" id="A0A317XCW4"/>
<evidence type="ECO:0000313" key="1">
    <source>
        <dbReference type="EMBL" id="PWY96359.1"/>
    </source>
</evidence>